<sequence>MYVISYFIECISGILLLYQGMEDGKSFTLSFGLEEGYPVLKYYVSEIQHSHMKIGRVLEPYAWHSFNLVITKDLGTIYVHNNTYLIASEALGVEMSQNLTGNLFVGNHPDDNVAIFGKGFKGKENKQIKTSSVEVIAGFDGTIFLKNLERMDDNADRKADKLEHSIA</sequence>
<gene>
    <name evidence="2" type="ORF">MAR_017524</name>
</gene>
<dbReference type="EMBL" id="CP111017">
    <property type="protein sequence ID" value="WAR07566.1"/>
    <property type="molecule type" value="Genomic_DNA"/>
</dbReference>
<name>A0ABY7EFI0_MYAAR</name>
<dbReference type="InterPro" id="IPR013320">
    <property type="entry name" value="ConA-like_dom_sf"/>
</dbReference>
<accession>A0ABY7EFI0</accession>
<dbReference type="Proteomes" id="UP001164746">
    <property type="component" value="Chromosome 6"/>
</dbReference>
<proteinExistence type="predicted"/>
<keyword evidence="3" id="KW-1185">Reference proteome</keyword>
<reference evidence="2" key="1">
    <citation type="submission" date="2022-11" db="EMBL/GenBank/DDBJ databases">
        <title>Centuries of genome instability and evolution in soft-shell clam transmissible cancer (bioRxiv).</title>
        <authorList>
            <person name="Hart S.F.M."/>
            <person name="Yonemitsu M.A."/>
            <person name="Giersch R.M."/>
            <person name="Beal B.F."/>
            <person name="Arriagada G."/>
            <person name="Davis B.W."/>
            <person name="Ostrander E.A."/>
            <person name="Goff S.P."/>
            <person name="Metzger M.J."/>
        </authorList>
    </citation>
    <scope>NUCLEOTIDE SEQUENCE</scope>
    <source>
        <strain evidence="2">MELC-2E11</strain>
        <tissue evidence="2">Siphon/mantle</tissue>
    </source>
</reference>
<evidence type="ECO:0000313" key="2">
    <source>
        <dbReference type="EMBL" id="WAR07566.1"/>
    </source>
</evidence>
<dbReference type="Pfam" id="PF00054">
    <property type="entry name" value="Laminin_G_1"/>
    <property type="match status" value="1"/>
</dbReference>
<feature type="domain" description="Laminin G" evidence="1">
    <location>
        <begin position="12"/>
        <end position="110"/>
    </location>
</feature>
<dbReference type="InterPro" id="IPR001791">
    <property type="entry name" value="Laminin_G"/>
</dbReference>
<dbReference type="Gene3D" id="2.60.120.200">
    <property type="match status" value="1"/>
</dbReference>
<protein>
    <recommendedName>
        <fullName evidence="1">Laminin G domain-containing protein</fullName>
    </recommendedName>
</protein>
<evidence type="ECO:0000259" key="1">
    <source>
        <dbReference type="Pfam" id="PF00054"/>
    </source>
</evidence>
<organism evidence="2 3">
    <name type="scientific">Mya arenaria</name>
    <name type="common">Soft-shell clam</name>
    <dbReference type="NCBI Taxonomy" id="6604"/>
    <lineage>
        <taxon>Eukaryota</taxon>
        <taxon>Metazoa</taxon>
        <taxon>Spiralia</taxon>
        <taxon>Lophotrochozoa</taxon>
        <taxon>Mollusca</taxon>
        <taxon>Bivalvia</taxon>
        <taxon>Autobranchia</taxon>
        <taxon>Heteroconchia</taxon>
        <taxon>Euheterodonta</taxon>
        <taxon>Imparidentia</taxon>
        <taxon>Neoheterodontei</taxon>
        <taxon>Myida</taxon>
        <taxon>Myoidea</taxon>
        <taxon>Myidae</taxon>
        <taxon>Mya</taxon>
    </lineage>
</organism>
<evidence type="ECO:0000313" key="3">
    <source>
        <dbReference type="Proteomes" id="UP001164746"/>
    </source>
</evidence>
<dbReference type="SUPFAM" id="SSF49899">
    <property type="entry name" value="Concanavalin A-like lectins/glucanases"/>
    <property type="match status" value="1"/>
</dbReference>